<dbReference type="AlphaFoldDB" id="A0ABD3NUG3"/>
<comment type="caution">
    <text evidence="1">The sequence shown here is derived from an EMBL/GenBank/DDBJ whole genome shotgun (WGS) entry which is preliminary data.</text>
</comment>
<proteinExistence type="predicted"/>
<evidence type="ECO:0000313" key="2">
    <source>
        <dbReference type="Proteomes" id="UP001530400"/>
    </source>
</evidence>
<name>A0ABD3NUG3_9STRA</name>
<protein>
    <submittedName>
        <fullName evidence="1">Uncharacterized protein</fullName>
    </submittedName>
</protein>
<evidence type="ECO:0000313" key="1">
    <source>
        <dbReference type="EMBL" id="KAL3779544.1"/>
    </source>
</evidence>
<gene>
    <name evidence="1" type="ORF">ACHAWO_004933</name>
</gene>
<organism evidence="1 2">
    <name type="scientific">Cyclotella atomus</name>
    <dbReference type="NCBI Taxonomy" id="382360"/>
    <lineage>
        <taxon>Eukaryota</taxon>
        <taxon>Sar</taxon>
        <taxon>Stramenopiles</taxon>
        <taxon>Ochrophyta</taxon>
        <taxon>Bacillariophyta</taxon>
        <taxon>Coscinodiscophyceae</taxon>
        <taxon>Thalassiosirophycidae</taxon>
        <taxon>Stephanodiscales</taxon>
        <taxon>Stephanodiscaceae</taxon>
        <taxon>Cyclotella</taxon>
    </lineage>
</organism>
<sequence length="384" mass="41823">MPCDHQHFNRPLTASVFFSWHLSNGWGFRRLTEGANMGSYYEENFLRSMPWLVKNMKRPKVGEKKPRGTQYEPDLAAISEERPVRTHPITREIRVVLQTMRLGPKAKMPEHMLLEGEEFGAFSPPAGAFAFGNDLNNAPQLQQPQANAAAQVSAEEGALQKLLRSVQQNNANQSFAAGQVTAEEDALQKLLRSVQQNNSNQSLAAGQVSAEEDALQKLFRSVQQNNSNQSLAAALLMSQLKAAAALVPQAQAPAPSADLLNTLVLQALQNQQNSSQVGSTTTFTNMPLANYGGANSLFCGAAHIMPRSNSEVASIASTPSMSSTDSILQSIKAFQAAPMPIMNLPSIQYPSTNIVPNAMNTNPPLNGMSTDQFQSLLRQMYQPK</sequence>
<accession>A0ABD3NUG3</accession>
<dbReference type="EMBL" id="JALLPJ020000929">
    <property type="protein sequence ID" value="KAL3779544.1"/>
    <property type="molecule type" value="Genomic_DNA"/>
</dbReference>
<reference evidence="1 2" key="1">
    <citation type="submission" date="2024-10" db="EMBL/GenBank/DDBJ databases">
        <title>Updated reference genomes for cyclostephanoid diatoms.</title>
        <authorList>
            <person name="Roberts W.R."/>
            <person name="Alverson A.J."/>
        </authorList>
    </citation>
    <scope>NUCLEOTIDE SEQUENCE [LARGE SCALE GENOMIC DNA]</scope>
    <source>
        <strain evidence="1 2">AJA010-31</strain>
    </source>
</reference>
<keyword evidence="2" id="KW-1185">Reference proteome</keyword>
<dbReference type="Proteomes" id="UP001530400">
    <property type="component" value="Unassembled WGS sequence"/>
</dbReference>